<comment type="caution">
    <text evidence="3">The sequence shown here is derived from an EMBL/GenBank/DDBJ whole genome shotgun (WGS) entry which is preliminary data.</text>
</comment>
<proteinExistence type="predicted"/>
<dbReference type="EMBL" id="BTGB01000004">
    <property type="protein sequence ID" value="GMM46640.1"/>
    <property type="molecule type" value="Genomic_DNA"/>
</dbReference>
<accession>A0AAV5R5R8</accession>
<keyword evidence="4" id="KW-1185">Reference proteome</keyword>
<keyword evidence="1" id="KW-0732">Signal</keyword>
<name>A0AAV5R5R8_PICKL</name>
<dbReference type="GO" id="GO:0034976">
    <property type="term" value="P:response to endoplasmic reticulum stress"/>
    <property type="evidence" value="ECO:0007669"/>
    <property type="project" value="TreeGrafter"/>
</dbReference>
<dbReference type="PROSITE" id="PS51352">
    <property type="entry name" value="THIOREDOXIN_2"/>
    <property type="match status" value="1"/>
</dbReference>
<dbReference type="GO" id="GO:0005788">
    <property type="term" value="C:endoplasmic reticulum lumen"/>
    <property type="evidence" value="ECO:0007669"/>
    <property type="project" value="TreeGrafter"/>
</dbReference>
<dbReference type="GO" id="GO:0016853">
    <property type="term" value="F:isomerase activity"/>
    <property type="evidence" value="ECO:0007669"/>
    <property type="project" value="UniProtKB-KW"/>
</dbReference>
<sequence>MWLSNIITLLFCISFTAARSQRPYEPPHYSNSKNIIELNPLNFDDFIYSSNYTTIVAFYAPWCGYCKQLRPEFEKASKKGHNYAQFAAVNCDEEKNQKLCAANNIKGFPTIITYRPPKTFRENIERKEQFATQPYENKRDAASFVDAMKGTLKSFVKKLKLKHLPKYLKIEESSKIPRVILFSDKFTASATYKSIAIDFKDLLEFTYVHIDNDDTANYVKELIPDFQYSEGSPVLLVVDPKKGIVTMEDKLSKYNISKFLTQFAEPSEGEFSERHKIIEGIKNGKVKSFLHYKKKQARKQAEKQLDKDEL</sequence>
<evidence type="ECO:0000313" key="3">
    <source>
        <dbReference type="EMBL" id="GMM46640.1"/>
    </source>
</evidence>
<evidence type="ECO:0000259" key="2">
    <source>
        <dbReference type="PROSITE" id="PS51352"/>
    </source>
</evidence>
<dbReference type="PROSITE" id="PS00194">
    <property type="entry name" value="THIOREDOXIN_1"/>
    <property type="match status" value="1"/>
</dbReference>
<dbReference type="PRINTS" id="PR00421">
    <property type="entry name" value="THIOREDOXIN"/>
</dbReference>
<feature type="domain" description="Thioredoxin" evidence="2">
    <location>
        <begin position="20"/>
        <end position="153"/>
    </location>
</feature>
<dbReference type="Gene3D" id="3.40.30.10">
    <property type="entry name" value="Glutaredoxin"/>
    <property type="match status" value="2"/>
</dbReference>
<evidence type="ECO:0000256" key="1">
    <source>
        <dbReference type="SAM" id="SignalP"/>
    </source>
</evidence>
<organism evidence="3 4">
    <name type="scientific">Pichia kluyveri</name>
    <name type="common">Yeast</name>
    <dbReference type="NCBI Taxonomy" id="36015"/>
    <lineage>
        <taxon>Eukaryota</taxon>
        <taxon>Fungi</taxon>
        <taxon>Dikarya</taxon>
        <taxon>Ascomycota</taxon>
        <taxon>Saccharomycotina</taxon>
        <taxon>Pichiomycetes</taxon>
        <taxon>Pichiales</taxon>
        <taxon>Pichiaceae</taxon>
        <taxon>Pichia</taxon>
    </lineage>
</organism>
<dbReference type="Proteomes" id="UP001378960">
    <property type="component" value="Unassembled WGS sequence"/>
</dbReference>
<dbReference type="GO" id="GO:0015035">
    <property type="term" value="F:protein-disulfide reductase activity"/>
    <property type="evidence" value="ECO:0007669"/>
    <property type="project" value="TreeGrafter"/>
</dbReference>
<gene>
    <name evidence="3" type="ORF">DAPK24_032150</name>
</gene>
<keyword evidence="3" id="KW-0413">Isomerase</keyword>
<feature type="chain" id="PRO_5043607734" evidence="1">
    <location>
        <begin position="19"/>
        <end position="310"/>
    </location>
</feature>
<dbReference type="PANTHER" id="PTHR45815:SF3">
    <property type="entry name" value="PROTEIN DISULFIDE-ISOMERASE A6"/>
    <property type="match status" value="1"/>
</dbReference>
<dbReference type="SUPFAM" id="SSF52833">
    <property type="entry name" value="Thioredoxin-like"/>
    <property type="match status" value="1"/>
</dbReference>
<protein>
    <submittedName>
        <fullName evidence="3">Protein disulfide isomerase</fullName>
    </submittedName>
</protein>
<reference evidence="3 4" key="1">
    <citation type="journal article" date="2023" name="Elife">
        <title>Identification of key yeast species and microbe-microbe interactions impacting larval growth of Drosophila in the wild.</title>
        <authorList>
            <person name="Mure A."/>
            <person name="Sugiura Y."/>
            <person name="Maeda R."/>
            <person name="Honda K."/>
            <person name="Sakurai N."/>
            <person name="Takahashi Y."/>
            <person name="Watada M."/>
            <person name="Katoh T."/>
            <person name="Gotoh A."/>
            <person name="Gotoh Y."/>
            <person name="Taniguchi I."/>
            <person name="Nakamura K."/>
            <person name="Hayashi T."/>
            <person name="Katayama T."/>
            <person name="Uemura T."/>
            <person name="Hattori Y."/>
        </authorList>
    </citation>
    <scope>NUCLEOTIDE SEQUENCE [LARGE SCALE GENOMIC DNA]</scope>
    <source>
        <strain evidence="3 4">PK-24</strain>
    </source>
</reference>
<dbReference type="InterPro" id="IPR013766">
    <property type="entry name" value="Thioredoxin_domain"/>
</dbReference>
<evidence type="ECO:0000313" key="4">
    <source>
        <dbReference type="Proteomes" id="UP001378960"/>
    </source>
</evidence>
<dbReference type="AlphaFoldDB" id="A0AAV5R5R8"/>
<feature type="signal peptide" evidence="1">
    <location>
        <begin position="1"/>
        <end position="18"/>
    </location>
</feature>
<dbReference type="InterPro" id="IPR017937">
    <property type="entry name" value="Thioredoxin_CS"/>
</dbReference>
<dbReference type="PANTHER" id="PTHR45815">
    <property type="entry name" value="PROTEIN DISULFIDE-ISOMERASE A6"/>
    <property type="match status" value="1"/>
</dbReference>
<dbReference type="InterPro" id="IPR036249">
    <property type="entry name" value="Thioredoxin-like_sf"/>
</dbReference>
<dbReference type="Pfam" id="PF00085">
    <property type="entry name" value="Thioredoxin"/>
    <property type="match status" value="1"/>
</dbReference>